<keyword evidence="4" id="KW-1185">Reference proteome</keyword>
<comment type="caution">
    <text evidence="3">The sequence shown here is derived from an EMBL/GenBank/DDBJ whole genome shotgun (WGS) entry which is preliminary data.</text>
</comment>
<organism evidence="3 4">
    <name type="scientific">Maritimibacter harenae</name>
    <dbReference type="NCBI Taxonomy" id="2606218"/>
    <lineage>
        <taxon>Bacteria</taxon>
        <taxon>Pseudomonadati</taxon>
        <taxon>Pseudomonadota</taxon>
        <taxon>Alphaproteobacteria</taxon>
        <taxon>Rhodobacterales</taxon>
        <taxon>Roseobacteraceae</taxon>
        <taxon>Maritimibacter</taxon>
    </lineage>
</organism>
<feature type="compositionally biased region" description="Acidic residues" evidence="1">
    <location>
        <begin position="164"/>
        <end position="175"/>
    </location>
</feature>
<protein>
    <recommendedName>
        <fullName evidence="5">PRC-barrel domain-containing protein</fullName>
    </recommendedName>
</protein>
<reference evidence="3 4" key="1">
    <citation type="submission" date="2019-12" db="EMBL/GenBank/DDBJ databases">
        <title>Maritimibacter sp. nov. sp. isolated from sea sand.</title>
        <authorList>
            <person name="Kim J."/>
            <person name="Jeong S.E."/>
            <person name="Jung H.S."/>
            <person name="Jeon C.O."/>
        </authorList>
    </citation>
    <scope>NUCLEOTIDE SEQUENCE [LARGE SCALE GENOMIC DNA]</scope>
    <source>
        <strain evidence="3 4">DP07</strain>
    </source>
</reference>
<accession>A0A845M6K4</accession>
<evidence type="ECO:0000313" key="3">
    <source>
        <dbReference type="EMBL" id="MZR12054.1"/>
    </source>
</evidence>
<feature type="signal peptide" evidence="2">
    <location>
        <begin position="1"/>
        <end position="22"/>
    </location>
</feature>
<dbReference type="SUPFAM" id="SSF50346">
    <property type="entry name" value="PRC-barrel domain"/>
    <property type="match status" value="1"/>
</dbReference>
<dbReference type="RefSeq" id="WP_161350168.1">
    <property type="nucleotide sequence ID" value="NZ_WTUX01000006.1"/>
</dbReference>
<evidence type="ECO:0000256" key="2">
    <source>
        <dbReference type="SAM" id="SignalP"/>
    </source>
</evidence>
<feature type="compositionally biased region" description="Acidic residues" evidence="1">
    <location>
        <begin position="203"/>
        <end position="235"/>
    </location>
</feature>
<dbReference type="AlphaFoldDB" id="A0A845M6K4"/>
<feature type="region of interest" description="Disordered" evidence="1">
    <location>
        <begin position="142"/>
        <end position="235"/>
    </location>
</feature>
<feature type="compositionally biased region" description="Low complexity" evidence="1">
    <location>
        <begin position="179"/>
        <end position="195"/>
    </location>
</feature>
<keyword evidence="2" id="KW-0732">Signal</keyword>
<evidence type="ECO:0000313" key="4">
    <source>
        <dbReference type="Proteomes" id="UP000467322"/>
    </source>
</evidence>
<evidence type="ECO:0000256" key="1">
    <source>
        <dbReference type="SAM" id="MobiDB-lite"/>
    </source>
</evidence>
<evidence type="ECO:0008006" key="5">
    <source>
        <dbReference type="Google" id="ProtNLM"/>
    </source>
</evidence>
<dbReference type="InterPro" id="IPR011033">
    <property type="entry name" value="PRC_barrel-like_sf"/>
</dbReference>
<feature type="chain" id="PRO_5032880086" description="PRC-barrel domain-containing protein" evidence="2">
    <location>
        <begin position="23"/>
        <end position="235"/>
    </location>
</feature>
<name>A0A845M6K4_9RHOB</name>
<gene>
    <name evidence="3" type="ORF">GQE99_03355</name>
</gene>
<sequence length="235" mass="23919">MIWKTLMMGAGLAALIAGGAVAQDTNEDTTATTEGTATTETEGMATGDTGENGDMAVAPSFSSLEEMTVGDMVGMSAYDPEGNRIAEIDYVVDGAGGASAVLGIGGFLGLGEYTVALPLEDFELGPEGNSLVLDTDKETLKQEPEFDETGVEGLPPETRIADLLPDEESEEDTEGGADAGASDDGADAGAEADTSMDSSGETGDTEMDAEADAEAGAEVETDTDATTETEEETTQ</sequence>
<feature type="region of interest" description="Disordered" evidence="1">
    <location>
        <begin position="23"/>
        <end position="53"/>
    </location>
</feature>
<proteinExistence type="predicted"/>
<feature type="compositionally biased region" description="Low complexity" evidence="1">
    <location>
        <begin position="23"/>
        <end position="49"/>
    </location>
</feature>
<dbReference type="Proteomes" id="UP000467322">
    <property type="component" value="Unassembled WGS sequence"/>
</dbReference>
<dbReference type="EMBL" id="WTUX01000006">
    <property type="protein sequence ID" value="MZR12054.1"/>
    <property type="molecule type" value="Genomic_DNA"/>
</dbReference>
<dbReference type="Gene3D" id="2.30.30.240">
    <property type="entry name" value="PRC-barrel domain"/>
    <property type="match status" value="1"/>
</dbReference>